<dbReference type="KEGG" id="spar:SPRG_20470"/>
<reference evidence="2 3" key="1">
    <citation type="journal article" date="2013" name="PLoS Genet.">
        <title>Distinctive expansion of potential virulence genes in the genome of the oomycete fish pathogen Saprolegnia parasitica.</title>
        <authorList>
            <person name="Jiang R.H."/>
            <person name="de Bruijn I."/>
            <person name="Haas B.J."/>
            <person name="Belmonte R."/>
            <person name="Lobach L."/>
            <person name="Christie J."/>
            <person name="van den Ackerveken G."/>
            <person name="Bottin A."/>
            <person name="Bulone V."/>
            <person name="Diaz-Moreno S.M."/>
            <person name="Dumas B."/>
            <person name="Fan L."/>
            <person name="Gaulin E."/>
            <person name="Govers F."/>
            <person name="Grenville-Briggs L.J."/>
            <person name="Horner N.R."/>
            <person name="Levin J.Z."/>
            <person name="Mammella M."/>
            <person name="Meijer H.J."/>
            <person name="Morris P."/>
            <person name="Nusbaum C."/>
            <person name="Oome S."/>
            <person name="Phillips A.J."/>
            <person name="van Rooyen D."/>
            <person name="Rzeszutek E."/>
            <person name="Saraiva M."/>
            <person name="Secombes C.J."/>
            <person name="Seidl M.F."/>
            <person name="Snel B."/>
            <person name="Stassen J.H."/>
            <person name="Sykes S."/>
            <person name="Tripathy S."/>
            <person name="van den Berg H."/>
            <person name="Vega-Arreguin J.C."/>
            <person name="Wawra S."/>
            <person name="Young S.K."/>
            <person name="Zeng Q."/>
            <person name="Dieguez-Uribeondo J."/>
            <person name="Russ C."/>
            <person name="Tyler B.M."/>
            <person name="van West P."/>
        </authorList>
    </citation>
    <scope>NUCLEOTIDE SEQUENCE [LARGE SCALE GENOMIC DNA]</scope>
    <source>
        <strain evidence="2 3">CBS 223.65</strain>
    </source>
</reference>
<keyword evidence="3" id="KW-1185">Reference proteome</keyword>
<proteinExistence type="predicted"/>
<dbReference type="RefSeq" id="XP_012202565.1">
    <property type="nucleotide sequence ID" value="XM_012347175.1"/>
</dbReference>
<accession>A0A067CIS1</accession>
<dbReference type="EMBL" id="KK583222">
    <property type="protein sequence ID" value="KDO26667.1"/>
    <property type="molecule type" value="Genomic_DNA"/>
</dbReference>
<dbReference type="GeneID" id="24141590"/>
<evidence type="ECO:0000313" key="3">
    <source>
        <dbReference type="Proteomes" id="UP000030745"/>
    </source>
</evidence>
<dbReference type="Proteomes" id="UP000030745">
    <property type="component" value="Unassembled WGS sequence"/>
</dbReference>
<feature type="non-terminal residue" evidence="2">
    <location>
        <position position="1"/>
    </location>
</feature>
<sequence>HQLPRGPILNSIPARRSRAQERRLLGCLQPLTSTFRRVVPPTATPRQVSLPCAARARAPEPPTPCRATQDARSLPPRPLAPRSLHRSPQQSLPAPPRPKSASATCAHLTASAAELLALVCATEIVRLSVVAAPLPTLCNVHPSKEGHIAARRCQDVT</sequence>
<dbReference type="AlphaFoldDB" id="A0A067CIS1"/>
<name>A0A067CIS1_SAPPC</name>
<evidence type="ECO:0000313" key="2">
    <source>
        <dbReference type="EMBL" id="KDO26667.1"/>
    </source>
</evidence>
<protein>
    <submittedName>
        <fullName evidence="2">Uncharacterized protein</fullName>
    </submittedName>
</protein>
<feature type="compositionally biased region" description="Low complexity" evidence="1">
    <location>
        <begin position="65"/>
        <end position="88"/>
    </location>
</feature>
<feature type="region of interest" description="Disordered" evidence="1">
    <location>
        <begin position="42"/>
        <end position="102"/>
    </location>
</feature>
<dbReference type="VEuPathDB" id="FungiDB:SPRG_20470"/>
<evidence type="ECO:0000256" key="1">
    <source>
        <dbReference type="SAM" id="MobiDB-lite"/>
    </source>
</evidence>
<gene>
    <name evidence="2" type="ORF">SPRG_20470</name>
</gene>
<organism evidence="2 3">
    <name type="scientific">Saprolegnia parasitica (strain CBS 223.65)</name>
    <dbReference type="NCBI Taxonomy" id="695850"/>
    <lineage>
        <taxon>Eukaryota</taxon>
        <taxon>Sar</taxon>
        <taxon>Stramenopiles</taxon>
        <taxon>Oomycota</taxon>
        <taxon>Saprolegniomycetes</taxon>
        <taxon>Saprolegniales</taxon>
        <taxon>Saprolegniaceae</taxon>
        <taxon>Saprolegnia</taxon>
    </lineage>
</organism>